<reference evidence="1 2" key="1">
    <citation type="submission" date="2018-10" db="EMBL/GenBank/DDBJ databases">
        <title>Butyricimonas faecalis sp. nov., isolated from human faeces and emended description of the genus Butyricimonas.</title>
        <authorList>
            <person name="Le Roy T."/>
            <person name="Van der Smissen P."/>
            <person name="Paquot A."/>
            <person name="Delzenne N."/>
            <person name="Muccioli G."/>
            <person name="Collet J.-F."/>
            <person name="Cani P.D."/>
        </authorList>
    </citation>
    <scope>NUCLEOTIDE SEQUENCE [LARGE SCALE GENOMIC DNA]</scope>
    <source>
        <strain evidence="1 2">H184</strain>
    </source>
</reference>
<dbReference type="KEGG" id="buy:D8S85_19120"/>
<proteinExistence type="predicted"/>
<evidence type="ECO:0000313" key="1">
    <source>
        <dbReference type="EMBL" id="AZS31444.1"/>
    </source>
</evidence>
<sequence length="338" mass="38931">MLLISCNEEDIKLDASTVVDWFAVPDRPGELGHLLHKIYEETGVSVFVNDTLGYVEDGVDANGDPVRFYETVSERYLIYSSVSKDIRFVLSKDTVAMLKAASAIEKWVVPNLPPSGKYRMKSLLLVDSLLTADYGGDTIREGGKTAWVFEESIETTPVGKLADIKNMNESTLKFWAGMVLSAKVYTWLDSHCSDSLKVFYKMTNSDLPTKARTLYNLHDYKFYRMIDTGEEIDLNSDWYFGAELWDHWRMGFLEWGDTEWREIDPNNSNREIVHRKALEKTCDAMNYIAAVYAFSDEEFKNLFTGVEYSEKCIQRRLYMKKLVELFCEANGTTYQSFR</sequence>
<accession>A0A3S9VY25</accession>
<keyword evidence="2" id="KW-1185">Reference proteome</keyword>
<evidence type="ECO:0000313" key="2">
    <source>
        <dbReference type="Proteomes" id="UP000270673"/>
    </source>
</evidence>
<dbReference type="Proteomes" id="UP000270673">
    <property type="component" value="Chromosome"/>
</dbReference>
<dbReference type="EMBL" id="CP032819">
    <property type="protein sequence ID" value="AZS31444.1"/>
    <property type="molecule type" value="Genomic_DNA"/>
</dbReference>
<dbReference type="AlphaFoldDB" id="A0A3S9VY25"/>
<organism evidence="1 2">
    <name type="scientific">Butyricimonas faecalis</name>
    <dbReference type="NCBI Taxonomy" id="2093856"/>
    <lineage>
        <taxon>Bacteria</taxon>
        <taxon>Pseudomonadati</taxon>
        <taxon>Bacteroidota</taxon>
        <taxon>Bacteroidia</taxon>
        <taxon>Bacteroidales</taxon>
        <taxon>Odoribacteraceae</taxon>
        <taxon>Butyricimonas</taxon>
    </lineage>
</organism>
<name>A0A3S9VY25_9BACT</name>
<gene>
    <name evidence="1" type="ORF">D8S85_19120</name>
</gene>
<protein>
    <submittedName>
        <fullName evidence="1">Uncharacterized protein</fullName>
    </submittedName>
</protein>